<sequence>MFVALWVLGAAALLLGTDWLIEALFIVGSLLQLLWALAGLIVLIVLLLNRGWLPALALIVAAVGLVFSPLPQWGGWLWFRISFERNRPIYEQVVARAATLPAEGELDGAGYRIEPGPPVRIAFPQPVGVADNWGAVIHDPSDAVLTARGWGPAGGPDYTVRPDLQELWGGDLLSCTRITGHWHRCWFT</sequence>
<feature type="transmembrane region" description="Helical" evidence="1">
    <location>
        <begin position="33"/>
        <end position="49"/>
    </location>
</feature>
<dbReference type="AlphaFoldDB" id="A0A7W6JDG5"/>
<dbReference type="EMBL" id="JACIDM010000002">
    <property type="protein sequence ID" value="MBB4083107.1"/>
    <property type="molecule type" value="Genomic_DNA"/>
</dbReference>
<proteinExistence type="predicted"/>
<reference evidence="2 3" key="1">
    <citation type="submission" date="2020-08" db="EMBL/GenBank/DDBJ databases">
        <title>Genomic Encyclopedia of Type Strains, Phase IV (KMG-IV): sequencing the most valuable type-strain genomes for metagenomic binning, comparative biology and taxonomic classification.</title>
        <authorList>
            <person name="Goeker M."/>
        </authorList>
    </citation>
    <scope>NUCLEOTIDE SEQUENCE [LARGE SCALE GENOMIC DNA]</scope>
    <source>
        <strain evidence="2 3">DSM 23960</strain>
    </source>
</reference>
<gene>
    <name evidence="2" type="ORF">GGR12_001973</name>
</gene>
<comment type="caution">
    <text evidence="2">The sequence shown here is derived from an EMBL/GenBank/DDBJ whole genome shotgun (WGS) entry which is preliminary data.</text>
</comment>
<keyword evidence="1" id="KW-0812">Transmembrane</keyword>
<dbReference type="Proteomes" id="UP000529946">
    <property type="component" value="Unassembled WGS sequence"/>
</dbReference>
<keyword evidence="1" id="KW-0472">Membrane</keyword>
<dbReference type="RefSeq" id="WP_183204232.1">
    <property type="nucleotide sequence ID" value="NZ_BAAAER010000001.1"/>
</dbReference>
<organism evidence="2 3">
    <name type="scientific">Brevundimonas lenta</name>
    <dbReference type="NCBI Taxonomy" id="424796"/>
    <lineage>
        <taxon>Bacteria</taxon>
        <taxon>Pseudomonadati</taxon>
        <taxon>Pseudomonadota</taxon>
        <taxon>Alphaproteobacteria</taxon>
        <taxon>Caulobacterales</taxon>
        <taxon>Caulobacteraceae</taxon>
        <taxon>Brevundimonas</taxon>
    </lineage>
</organism>
<evidence type="ECO:0000313" key="3">
    <source>
        <dbReference type="Proteomes" id="UP000529946"/>
    </source>
</evidence>
<keyword evidence="1" id="KW-1133">Transmembrane helix</keyword>
<evidence type="ECO:0000313" key="2">
    <source>
        <dbReference type="EMBL" id="MBB4083107.1"/>
    </source>
</evidence>
<evidence type="ECO:0000256" key="1">
    <source>
        <dbReference type="SAM" id="Phobius"/>
    </source>
</evidence>
<protein>
    <submittedName>
        <fullName evidence="2">Uncharacterized protein</fullName>
    </submittedName>
</protein>
<feature type="transmembrane region" description="Helical" evidence="1">
    <location>
        <begin position="56"/>
        <end position="79"/>
    </location>
</feature>
<accession>A0A7W6JDG5</accession>
<name>A0A7W6JDG5_9CAUL</name>
<keyword evidence="3" id="KW-1185">Reference proteome</keyword>